<dbReference type="Pfam" id="PF01757">
    <property type="entry name" value="Acyl_transf_3"/>
    <property type="match status" value="1"/>
</dbReference>
<evidence type="ECO:0000259" key="4">
    <source>
        <dbReference type="Pfam" id="PF19040"/>
    </source>
</evidence>
<evidence type="ECO:0000256" key="1">
    <source>
        <dbReference type="SAM" id="MobiDB-lite"/>
    </source>
</evidence>
<feature type="transmembrane region" description="Helical" evidence="2">
    <location>
        <begin position="248"/>
        <end position="270"/>
    </location>
</feature>
<feature type="transmembrane region" description="Helical" evidence="2">
    <location>
        <begin position="128"/>
        <end position="144"/>
    </location>
</feature>
<dbReference type="GO" id="GO:0016747">
    <property type="term" value="F:acyltransferase activity, transferring groups other than amino-acyl groups"/>
    <property type="evidence" value="ECO:0007669"/>
    <property type="project" value="InterPro"/>
</dbReference>
<dbReference type="InterPro" id="IPR002656">
    <property type="entry name" value="Acyl_transf_3_dom"/>
</dbReference>
<feature type="transmembrane region" description="Helical" evidence="2">
    <location>
        <begin position="343"/>
        <end position="365"/>
    </location>
</feature>
<feature type="transmembrane region" description="Helical" evidence="2">
    <location>
        <begin position="57"/>
        <end position="80"/>
    </location>
</feature>
<feature type="domain" description="Acyltransferase 3" evidence="3">
    <location>
        <begin position="3"/>
        <end position="323"/>
    </location>
</feature>
<dbReference type="PANTHER" id="PTHR23028:SF53">
    <property type="entry name" value="ACYL_TRANSF_3 DOMAIN-CONTAINING PROTEIN"/>
    <property type="match status" value="1"/>
</dbReference>
<name>A0A6J4I9S7_9ACTN</name>
<accession>A0A6J4I9S7</accession>
<evidence type="ECO:0000313" key="5">
    <source>
        <dbReference type="EMBL" id="CAA9244213.1"/>
    </source>
</evidence>
<feature type="compositionally biased region" description="Low complexity" evidence="1">
    <location>
        <begin position="387"/>
        <end position="403"/>
    </location>
</feature>
<feature type="transmembrane region" description="Helical" evidence="2">
    <location>
        <begin position="302"/>
        <end position="322"/>
    </location>
</feature>
<feature type="transmembrane region" description="Helical" evidence="2">
    <location>
        <begin position="217"/>
        <end position="236"/>
    </location>
</feature>
<evidence type="ECO:0000259" key="3">
    <source>
        <dbReference type="Pfam" id="PF01757"/>
    </source>
</evidence>
<feature type="region of interest" description="Disordered" evidence="1">
    <location>
        <begin position="384"/>
        <end position="403"/>
    </location>
</feature>
<evidence type="ECO:0000256" key="2">
    <source>
        <dbReference type="SAM" id="Phobius"/>
    </source>
</evidence>
<dbReference type="SUPFAM" id="SSF52266">
    <property type="entry name" value="SGNH hydrolase"/>
    <property type="match status" value="1"/>
</dbReference>
<keyword evidence="2" id="KW-1133">Transmembrane helix</keyword>
<feature type="transmembrane region" description="Helical" evidence="2">
    <location>
        <begin position="156"/>
        <end position="175"/>
    </location>
</feature>
<sequence length="691" mass="72080">MLGVVSYHAGILDGGFVGVDVFFVISGFLVTGLLWAELERDGRIDLGSFYARRARRLLPAAVLVLVVTVGLSVVVLSPLAARSAVDDAVAAALYVGNLRFAAVGSDYLAGTAAESPVLHYWSLGVEEQLYVLWPLVVVAAALRWRPSHHPPARAVAAWLLGAGGAASLALSVHLTETSPPWAFYSLPPRAWEFVVGAIVALGAGGIARVVPTAAAPALSLAGLSAIAWSAATYGASTPFPGLAATVPVLGTAAVLAAGGVSSGHGVSGLLGRRVPRLLGRLSYTWYLWHWPLLVLGDRAWGPLGWVETGAILLWALGLAWLTSRVVEQPLRRAGRLTARPAQTLLGGVGLTAVALAVAVVAAATLPDLTGGRAVTTPALAVEKGAQAPAGTSPPATRATSTTTTLSPVQLASAAVAPAVAGGTAQDEVPSNLDPPLARAAGDKARPFLDGCHQSWTGTATSGCSYGAPSGATTIVLFGDSHATHWFPPLEQLATARGWRLLSLTKTTCPPVALSIFSPVLARPFRECDEWRREAVARMRAEGPVLVVFGLARHYGPEYRFDVLGPVWPQTLAEQVRLVREAGPEVLVLGPVPKPSTSMPQCLSEHLTDAVTCVQSEEGTVQRPLVDAERRAVESAGGAYVDVTPWFCEDRLCAGMVGNLLVYRDDNHLTTTYARWLAPAVTAAVDAALAAG</sequence>
<keyword evidence="2" id="KW-0812">Transmembrane</keyword>
<protein>
    <submittedName>
        <fullName evidence="5">O-antigen acetylase</fullName>
    </submittedName>
</protein>
<dbReference type="Pfam" id="PF19040">
    <property type="entry name" value="SGNH"/>
    <property type="match status" value="1"/>
</dbReference>
<feature type="domain" description="SGNH" evidence="4">
    <location>
        <begin position="451"/>
        <end position="680"/>
    </location>
</feature>
<reference evidence="5" key="1">
    <citation type="submission" date="2020-02" db="EMBL/GenBank/DDBJ databases">
        <authorList>
            <person name="Meier V. D."/>
        </authorList>
    </citation>
    <scope>NUCLEOTIDE SEQUENCE</scope>
    <source>
        <strain evidence="5">AVDCRST_MAG20</strain>
    </source>
</reference>
<feature type="transmembrane region" description="Helical" evidence="2">
    <location>
        <begin position="277"/>
        <end position="296"/>
    </location>
</feature>
<feature type="transmembrane region" description="Helical" evidence="2">
    <location>
        <begin position="190"/>
        <end position="210"/>
    </location>
</feature>
<dbReference type="GO" id="GO:0016020">
    <property type="term" value="C:membrane"/>
    <property type="evidence" value="ECO:0007669"/>
    <property type="project" value="TreeGrafter"/>
</dbReference>
<proteinExistence type="predicted"/>
<dbReference type="PANTHER" id="PTHR23028">
    <property type="entry name" value="ACETYLTRANSFERASE"/>
    <property type="match status" value="1"/>
</dbReference>
<organism evidence="5">
    <name type="scientific">uncultured Acidimicrobiales bacterium</name>
    <dbReference type="NCBI Taxonomy" id="310071"/>
    <lineage>
        <taxon>Bacteria</taxon>
        <taxon>Bacillati</taxon>
        <taxon>Actinomycetota</taxon>
        <taxon>Acidimicrobiia</taxon>
        <taxon>Acidimicrobiales</taxon>
        <taxon>environmental samples</taxon>
    </lineage>
</organism>
<dbReference type="AlphaFoldDB" id="A0A6J4I9S7"/>
<dbReference type="InterPro" id="IPR043968">
    <property type="entry name" value="SGNH"/>
</dbReference>
<dbReference type="InterPro" id="IPR050879">
    <property type="entry name" value="Acyltransferase_3"/>
</dbReference>
<dbReference type="EMBL" id="CADCSY010000085">
    <property type="protein sequence ID" value="CAA9244213.1"/>
    <property type="molecule type" value="Genomic_DNA"/>
</dbReference>
<keyword evidence="2" id="KW-0472">Membrane</keyword>
<feature type="transmembrane region" description="Helical" evidence="2">
    <location>
        <begin position="15"/>
        <end position="36"/>
    </location>
</feature>
<gene>
    <name evidence="5" type="ORF">AVDCRST_MAG20-1889</name>
</gene>
<dbReference type="GO" id="GO:0009103">
    <property type="term" value="P:lipopolysaccharide biosynthetic process"/>
    <property type="evidence" value="ECO:0007669"/>
    <property type="project" value="TreeGrafter"/>
</dbReference>